<dbReference type="Gene3D" id="1.20.1290.10">
    <property type="entry name" value="AhpD-like"/>
    <property type="match status" value="1"/>
</dbReference>
<dbReference type="Pfam" id="PF02627">
    <property type="entry name" value="CMD"/>
    <property type="match status" value="1"/>
</dbReference>
<proteinExistence type="predicted"/>
<dbReference type="GO" id="GO:0051920">
    <property type="term" value="F:peroxiredoxin activity"/>
    <property type="evidence" value="ECO:0007669"/>
    <property type="project" value="InterPro"/>
</dbReference>
<dbReference type="SUPFAM" id="SSF69118">
    <property type="entry name" value="AhpD-like"/>
    <property type="match status" value="1"/>
</dbReference>
<dbReference type="EMBL" id="LYPC01000011">
    <property type="protein sequence ID" value="OCT16349.1"/>
    <property type="molecule type" value="Genomic_DNA"/>
</dbReference>
<dbReference type="PANTHER" id="PTHR33570">
    <property type="entry name" value="4-CARBOXYMUCONOLACTONE DECARBOXYLASE FAMILY PROTEIN"/>
    <property type="match status" value="1"/>
</dbReference>
<dbReference type="InterPro" id="IPR003779">
    <property type="entry name" value="CMD-like"/>
</dbReference>
<dbReference type="AlphaFoldDB" id="A0A1C1A707"/>
<name>A0A1C1A707_9BACL</name>
<dbReference type="Proteomes" id="UP000093309">
    <property type="component" value="Unassembled WGS sequence"/>
</dbReference>
<dbReference type="InterPro" id="IPR029032">
    <property type="entry name" value="AhpD-like"/>
</dbReference>
<reference evidence="3" key="1">
    <citation type="submission" date="2016-05" db="EMBL/GenBank/DDBJ databases">
        <title>Paenibacillus oryzae. sp. nov., isolated from the rice root.</title>
        <authorList>
            <person name="Zhang J."/>
            <person name="Zhang X."/>
        </authorList>
    </citation>
    <scope>NUCLEOTIDE SEQUENCE [LARGE SCALE GENOMIC DNA]</scope>
    <source>
        <strain evidence="3">KCTC13222</strain>
    </source>
</reference>
<accession>A0A1C1A707</accession>
<gene>
    <name evidence="2" type="ORF">A8709_02655</name>
</gene>
<evidence type="ECO:0000313" key="3">
    <source>
        <dbReference type="Proteomes" id="UP000093309"/>
    </source>
</evidence>
<dbReference type="OrthoDB" id="9802489at2"/>
<dbReference type="PANTHER" id="PTHR33570:SF2">
    <property type="entry name" value="CARBOXYMUCONOLACTONE DECARBOXYLASE-LIKE DOMAIN-CONTAINING PROTEIN"/>
    <property type="match status" value="1"/>
</dbReference>
<feature type="domain" description="Carboxymuconolactone decarboxylase-like" evidence="1">
    <location>
        <begin position="35"/>
        <end position="115"/>
    </location>
</feature>
<organism evidence="2 3">
    <name type="scientific">Paenibacillus pectinilyticus</name>
    <dbReference type="NCBI Taxonomy" id="512399"/>
    <lineage>
        <taxon>Bacteria</taxon>
        <taxon>Bacillati</taxon>
        <taxon>Bacillota</taxon>
        <taxon>Bacilli</taxon>
        <taxon>Bacillales</taxon>
        <taxon>Paenibacillaceae</taxon>
        <taxon>Paenibacillus</taxon>
    </lineage>
</organism>
<protein>
    <submittedName>
        <fullName evidence="2">Carboxymuconolactone decarboxylase</fullName>
    </submittedName>
</protein>
<evidence type="ECO:0000259" key="1">
    <source>
        <dbReference type="Pfam" id="PF02627"/>
    </source>
</evidence>
<dbReference type="RefSeq" id="WP_065851121.1">
    <property type="nucleotide sequence ID" value="NZ_LYPC01000011.1"/>
</dbReference>
<dbReference type="STRING" id="512399.A8709_02655"/>
<comment type="caution">
    <text evidence="2">The sequence shown here is derived from an EMBL/GenBank/DDBJ whole genome shotgun (WGS) entry which is preliminary data.</text>
</comment>
<evidence type="ECO:0000313" key="2">
    <source>
        <dbReference type="EMBL" id="OCT16349.1"/>
    </source>
</evidence>
<keyword evidence="3" id="KW-1185">Reference proteome</keyword>
<sequence>MSRNPEKYNKGIDVLNEMVGAPGLQAIDVFQKFYPDFADFLVSFGFGEIYSREALDYKQRETITLTSLISQGAFDQLGFHLNAALNVGMSPKEIVELVIHCAAYVGFPKACSAMAQVMAVFEQRGITEI</sequence>
<dbReference type="InterPro" id="IPR052512">
    <property type="entry name" value="4CMD/NDH-1_regulator"/>
</dbReference>